<keyword evidence="3" id="KW-0503">Monooxygenase</keyword>
<dbReference type="EMBL" id="CP014206">
    <property type="protein sequence ID" value="AMK11171.1"/>
    <property type="molecule type" value="Genomic_DNA"/>
</dbReference>
<dbReference type="AlphaFoldDB" id="A0A126QMM3"/>
<dbReference type="PANTHER" id="PTHR37811">
    <property type="entry name" value="BLL5343 PROTEIN"/>
    <property type="match status" value="1"/>
</dbReference>
<dbReference type="EMBL" id="SOBK01000001">
    <property type="protein sequence ID" value="TDT92191.1"/>
    <property type="molecule type" value="Genomic_DNA"/>
</dbReference>
<dbReference type="OrthoDB" id="9797060at2"/>
<dbReference type="InterPro" id="IPR007138">
    <property type="entry name" value="ABM_dom"/>
</dbReference>
<dbReference type="SUPFAM" id="SSF54909">
    <property type="entry name" value="Dimeric alpha+beta barrel"/>
    <property type="match status" value="1"/>
</dbReference>
<protein>
    <submittedName>
        <fullName evidence="3">Heme-degrading monooxygenase HmoA</fullName>
    </submittedName>
</protein>
<gene>
    <name evidence="2" type="ORF">AWY79_08605</name>
    <name evidence="3" type="ORF">EDC59_101596</name>
</gene>
<sequence>MQENRPGLDGCYAVIFTSVRTDGDNGYAEAATRMLELARSMPGFLGVESAREEVGVTVSYWESLDAIRAWRDHPEHLAAQARGRADWYRNFTTRVCKVLRESVFPEP</sequence>
<evidence type="ECO:0000313" key="4">
    <source>
        <dbReference type="Proteomes" id="UP000055611"/>
    </source>
</evidence>
<dbReference type="RefSeq" id="WP_066802523.1">
    <property type="nucleotide sequence ID" value="NZ_CP014206.1"/>
</dbReference>
<dbReference type="InterPro" id="IPR011008">
    <property type="entry name" value="Dimeric_a/b-barrel"/>
</dbReference>
<evidence type="ECO:0000313" key="5">
    <source>
        <dbReference type="Proteomes" id="UP000295506"/>
    </source>
</evidence>
<evidence type="ECO:0000259" key="1">
    <source>
        <dbReference type="PROSITE" id="PS51725"/>
    </source>
</evidence>
<dbReference type="PANTHER" id="PTHR37811:SF2">
    <property type="entry name" value="ABM DOMAIN-CONTAINING PROTEIN"/>
    <property type="match status" value="1"/>
</dbReference>
<dbReference type="GO" id="GO:0004497">
    <property type="term" value="F:monooxygenase activity"/>
    <property type="evidence" value="ECO:0007669"/>
    <property type="project" value="UniProtKB-KW"/>
</dbReference>
<keyword evidence="4" id="KW-1185">Reference proteome</keyword>
<evidence type="ECO:0000313" key="3">
    <source>
        <dbReference type="EMBL" id="TDT92191.1"/>
    </source>
</evidence>
<dbReference type="PROSITE" id="PS51725">
    <property type="entry name" value="ABM"/>
    <property type="match status" value="1"/>
</dbReference>
<dbReference type="Pfam" id="PF03992">
    <property type="entry name" value="ABM"/>
    <property type="match status" value="1"/>
</dbReference>
<feature type="domain" description="ABM" evidence="1">
    <location>
        <begin position="11"/>
        <end position="95"/>
    </location>
</feature>
<reference evidence="2 4" key="1">
    <citation type="journal article" date="2016" name="Front. Microbiol.">
        <title>Genome Sequence of the Piezophilic, Mesophilic Sulfate-Reducing Bacterium Desulfovibrio indicus J2T.</title>
        <authorList>
            <person name="Cao J."/>
            <person name="Maignien L."/>
            <person name="Shao Z."/>
            <person name="Alain K."/>
            <person name="Jebbar M."/>
        </authorList>
    </citation>
    <scope>NUCLEOTIDE SEQUENCE [LARGE SCALE GENOMIC DNA]</scope>
    <source>
        <strain evidence="2 4">J2</strain>
    </source>
</reference>
<dbReference type="InterPro" id="IPR052936">
    <property type="entry name" value="Jasmonate_Hydroxylase-like"/>
</dbReference>
<name>A0A126QMM3_9BACT</name>
<dbReference type="Gene3D" id="3.30.70.100">
    <property type="match status" value="1"/>
</dbReference>
<dbReference type="Proteomes" id="UP000295506">
    <property type="component" value="Unassembled WGS sequence"/>
</dbReference>
<evidence type="ECO:0000313" key="2">
    <source>
        <dbReference type="EMBL" id="AMK11171.1"/>
    </source>
</evidence>
<proteinExistence type="predicted"/>
<keyword evidence="3" id="KW-0560">Oxidoreductase</keyword>
<accession>A0A126QMM3</accession>
<dbReference type="Proteomes" id="UP000055611">
    <property type="component" value="Chromosome"/>
</dbReference>
<organism evidence="3 5">
    <name type="scientific">Pseudodesulfovibrio indicus</name>
    <dbReference type="NCBI Taxonomy" id="1716143"/>
    <lineage>
        <taxon>Bacteria</taxon>
        <taxon>Pseudomonadati</taxon>
        <taxon>Thermodesulfobacteriota</taxon>
        <taxon>Desulfovibrionia</taxon>
        <taxon>Desulfovibrionales</taxon>
        <taxon>Desulfovibrionaceae</taxon>
    </lineage>
</organism>
<reference evidence="3 5" key="2">
    <citation type="submission" date="2019-03" db="EMBL/GenBank/DDBJ databases">
        <title>Genomic Encyclopedia of Type Strains, Phase IV (KMG-IV): sequencing the most valuable type-strain genomes for metagenomic binning, comparative biology and taxonomic classification.</title>
        <authorList>
            <person name="Goeker M."/>
        </authorList>
    </citation>
    <scope>NUCLEOTIDE SEQUENCE [LARGE SCALE GENOMIC DNA]</scope>
    <source>
        <strain evidence="3 5">DSM 101483</strain>
    </source>
</reference>
<dbReference type="KEGG" id="dej:AWY79_08605"/>